<dbReference type="PANTHER" id="PTHR48100">
    <property type="entry name" value="BROAD-SPECIFICITY PHOSPHATASE YOR283W-RELATED"/>
    <property type="match status" value="1"/>
</dbReference>
<protein>
    <submittedName>
        <fullName evidence="1">Histidine phosphatase family (Branch protein 1)</fullName>
    </submittedName>
</protein>
<evidence type="ECO:0000313" key="2">
    <source>
        <dbReference type="Proteomes" id="UP000009168"/>
    </source>
</evidence>
<dbReference type="RefSeq" id="XP_977160.1">
    <property type="nucleotide sequence ID" value="XM_972067.2"/>
</dbReference>
<name>Q22M60_TETTS</name>
<keyword evidence="2" id="KW-1185">Reference proteome</keyword>
<dbReference type="SUPFAM" id="SSF53254">
    <property type="entry name" value="Phosphoglycerate mutase-like"/>
    <property type="match status" value="1"/>
</dbReference>
<dbReference type="AlphaFoldDB" id="Q22M60"/>
<sequence>MISKLAKRFILNSKTLSSQPFYKFSQDQIKQNNKSIQEEKNQQELSEEDQINEEQLRFLLTQSLLYQNTPSELKIRELHKNFVFDESEVQQLGISLNPYDQFTSDDGNVIFIRHAYSFHNYFVDKYINSQTINSKKLKQLIKDKMFSNSQEFVDTPLHPYGIIQCKNKAPQLHKLRIQTVYVSPMQRTLQTCVELFRNHPNKRKIQFIVQPQISEQLTKVSDIFDSNKFIDFIKTSYQKDGISFNCRYFYQHNWQANIIDEQLLKMPASSSSDSDQEINGEEEVQQQFNKIQRHMADTTTIMNLMEYHKNQPLENHFNFVRRVLHTNKCIKRYSLKLKEQSLQKQKQSMVCVISHGYFIDTLIRKCFKEKHKAINNCSFIYKSYDQEESQNQGN</sequence>
<dbReference type="InterPro" id="IPR050275">
    <property type="entry name" value="PGM_Phosphatase"/>
</dbReference>
<dbReference type="Proteomes" id="UP000009168">
    <property type="component" value="Unassembled WGS sequence"/>
</dbReference>
<proteinExistence type="predicted"/>
<dbReference type="InParanoid" id="Q22M60"/>
<dbReference type="OrthoDB" id="496981at2759"/>
<accession>Q22M60</accession>
<dbReference type="InterPro" id="IPR029033">
    <property type="entry name" value="His_PPase_superfam"/>
</dbReference>
<organism evidence="1 2">
    <name type="scientific">Tetrahymena thermophila (strain SB210)</name>
    <dbReference type="NCBI Taxonomy" id="312017"/>
    <lineage>
        <taxon>Eukaryota</taxon>
        <taxon>Sar</taxon>
        <taxon>Alveolata</taxon>
        <taxon>Ciliophora</taxon>
        <taxon>Intramacronucleata</taxon>
        <taxon>Oligohymenophorea</taxon>
        <taxon>Hymenostomatida</taxon>
        <taxon>Tetrahymenina</taxon>
        <taxon>Tetrahymenidae</taxon>
        <taxon>Tetrahymena</taxon>
    </lineage>
</organism>
<dbReference type="Pfam" id="PF00300">
    <property type="entry name" value="His_Phos_1"/>
    <property type="match status" value="1"/>
</dbReference>
<dbReference type="EMBL" id="GG662720">
    <property type="protein sequence ID" value="EAR86483.1"/>
    <property type="molecule type" value="Genomic_DNA"/>
</dbReference>
<dbReference type="PANTHER" id="PTHR48100:SF1">
    <property type="entry name" value="HISTIDINE PHOSPHATASE FAMILY PROTEIN-RELATED"/>
    <property type="match status" value="1"/>
</dbReference>
<dbReference type="GO" id="GO:0016791">
    <property type="term" value="F:phosphatase activity"/>
    <property type="evidence" value="ECO:0007669"/>
    <property type="project" value="TreeGrafter"/>
</dbReference>
<dbReference type="GeneID" id="7840499"/>
<dbReference type="GO" id="GO:0005737">
    <property type="term" value="C:cytoplasm"/>
    <property type="evidence" value="ECO:0007669"/>
    <property type="project" value="TreeGrafter"/>
</dbReference>
<dbReference type="HOGENOM" id="CLU_701124_0_0_1"/>
<dbReference type="KEGG" id="tet:TTHERM_00037600"/>
<dbReference type="Gene3D" id="3.40.50.1240">
    <property type="entry name" value="Phosphoglycerate mutase-like"/>
    <property type="match status" value="1"/>
</dbReference>
<evidence type="ECO:0000313" key="1">
    <source>
        <dbReference type="EMBL" id="EAR86483.1"/>
    </source>
</evidence>
<gene>
    <name evidence="1" type="ORF">TTHERM_00037600</name>
</gene>
<reference evidence="2" key="1">
    <citation type="journal article" date="2006" name="PLoS Biol.">
        <title>Macronuclear genome sequence of the ciliate Tetrahymena thermophila, a model eukaryote.</title>
        <authorList>
            <person name="Eisen J.A."/>
            <person name="Coyne R.S."/>
            <person name="Wu M."/>
            <person name="Wu D."/>
            <person name="Thiagarajan M."/>
            <person name="Wortman J.R."/>
            <person name="Badger J.H."/>
            <person name="Ren Q."/>
            <person name="Amedeo P."/>
            <person name="Jones K.M."/>
            <person name="Tallon L.J."/>
            <person name="Delcher A.L."/>
            <person name="Salzberg S.L."/>
            <person name="Silva J.C."/>
            <person name="Haas B.J."/>
            <person name="Majoros W.H."/>
            <person name="Farzad M."/>
            <person name="Carlton J.M."/>
            <person name="Smith R.K. Jr."/>
            <person name="Garg J."/>
            <person name="Pearlman R.E."/>
            <person name="Karrer K.M."/>
            <person name="Sun L."/>
            <person name="Manning G."/>
            <person name="Elde N.C."/>
            <person name="Turkewitz A.P."/>
            <person name="Asai D.J."/>
            <person name="Wilkes D.E."/>
            <person name="Wang Y."/>
            <person name="Cai H."/>
            <person name="Collins K."/>
            <person name="Stewart B.A."/>
            <person name="Lee S.R."/>
            <person name="Wilamowska K."/>
            <person name="Weinberg Z."/>
            <person name="Ruzzo W.L."/>
            <person name="Wloga D."/>
            <person name="Gaertig J."/>
            <person name="Frankel J."/>
            <person name="Tsao C.-C."/>
            <person name="Gorovsky M.A."/>
            <person name="Keeling P.J."/>
            <person name="Waller R.F."/>
            <person name="Patron N.J."/>
            <person name="Cherry J.M."/>
            <person name="Stover N.A."/>
            <person name="Krieger C.J."/>
            <person name="del Toro C."/>
            <person name="Ryder H.F."/>
            <person name="Williamson S.C."/>
            <person name="Barbeau R.A."/>
            <person name="Hamilton E.P."/>
            <person name="Orias E."/>
        </authorList>
    </citation>
    <scope>NUCLEOTIDE SEQUENCE [LARGE SCALE GENOMIC DNA]</scope>
    <source>
        <strain evidence="2">SB210</strain>
    </source>
</reference>
<dbReference type="InterPro" id="IPR013078">
    <property type="entry name" value="His_Pase_superF_clade-1"/>
</dbReference>